<proteinExistence type="predicted"/>
<dbReference type="Pfam" id="PF12937">
    <property type="entry name" value="F-box-like"/>
    <property type="match status" value="1"/>
</dbReference>
<evidence type="ECO:0000313" key="2">
    <source>
        <dbReference type="EMBL" id="KAK1399596.1"/>
    </source>
</evidence>
<name>A0AAD8JBI4_9APIA</name>
<dbReference type="InterPro" id="IPR001810">
    <property type="entry name" value="F-box_dom"/>
</dbReference>
<dbReference type="Proteomes" id="UP001237642">
    <property type="component" value="Unassembled WGS sequence"/>
</dbReference>
<dbReference type="AlphaFoldDB" id="A0AAD8JBI4"/>
<dbReference type="CDD" id="cd22162">
    <property type="entry name" value="F-box_AtSKIP3-like"/>
    <property type="match status" value="1"/>
</dbReference>
<evidence type="ECO:0000259" key="1">
    <source>
        <dbReference type="Pfam" id="PF12937"/>
    </source>
</evidence>
<dbReference type="EMBL" id="JAUIZM010000002">
    <property type="protein sequence ID" value="KAK1399596.1"/>
    <property type="molecule type" value="Genomic_DNA"/>
</dbReference>
<reference evidence="2" key="1">
    <citation type="submission" date="2023-02" db="EMBL/GenBank/DDBJ databases">
        <title>Genome of toxic invasive species Heracleum sosnowskyi carries increased number of genes despite the absence of recent whole-genome duplications.</title>
        <authorList>
            <person name="Schelkunov M."/>
            <person name="Shtratnikova V."/>
            <person name="Makarenko M."/>
            <person name="Klepikova A."/>
            <person name="Omelchenko D."/>
            <person name="Novikova G."/>
            <person name="Obukhova E."/>
            <person name="Bogdanov V."/>
            <person name="Penin A."/>
            <person name="Logacheva M."/>
        </authorList>
    </citation>
    <scope>NUCLEOTIDE SEQUENCE</scope>
    <source>
        <strain evidence="2">Hsosn_3</strain>
        <tissue evidence="2">Leaf</tissue>
    </source>
</reference>
<gene>
    <name evidence="2" type="ORF">POM88_009459</name>
</gene>
<evidence type="ECO:0000313" key="3">
    <source>
        <dbReference type="Proteomes" id="UP001237642"/>
    </source>
</evidence>
<accession>A0AAD8JBI4</accession>
<dbReference type="SUPFAM" id="SSF81383">
    <property type="entry name" value="F-box domain"/>
    <property type="match status" value="1"/>
</dbReference>
<keyword evidence="3" id="KW-1185">Reference proteome</keyword>
<dbReference type="InterPro" id="IPR025886">
    <property type="entry name" value="PP2-like"/>
</dbReference>
<protein>
    <submittedName>
        <fullName evidence="2">Phloem protein 2-B5</fullName>
    </submittedName>
</protein>
<sequence length="251" mass="28365">MELDLLPEDCIAHVLSCTSPQDACRAALTSPLMKDVANSDFIWNAFLPSDYQEIISRSTSPVSFKSKKELFMKLTSPLLIDGGTKTISLDKVTGKKCYMLCARELHITWSGNSLYWSWKHLLQSRFAEVSELVMVCWLELSAKMNTRMLSENTFYGAFLVVKFADRAFGLDQLPSEVLIEVGNSRYEGTICLCHSKSSDRIRERSDGWMEIEIGFFHTDDAEKHVKISLKEVKGVHLKGGLIVEGIEVRPM</sequence>
<dbReference type="Gene3D" id="1.20.1280.50">
    <property type="match status" value="1"/>
</dbReference>
<dbReference type="InterPro" id="IPR036047">
    <property type="entry name" value="F-box-like_dom_sf"/>
</dbReference>
<dbReference type="PANTHER" id="PTHR32278">
    <property type="entry name" value="F-BOX DOMAIN-CONTAINING PROTEIN"/>
    <property type="match status" value="1"/>
</dbReference>
<feature type="domain" description="F-box" evidence="1">
    <location>
        <begin position="4"/>
        <end position="44"/>
    </location>
</feature>
<organism evidence="2 3">
    <name type="scientific">Heracleum sosnowskyi</name>
    <dbReference type="NCBI Taxonomy" id="360622"/>
    <lineage>
        <taxon>Eukaryota</taxon>
        <taxon>Viridiplantae</taxon>
        <taxon>Streptophyta</taxon>
        <taxon>Embryophyta</taxon>
        <taxon>Tracheophyta</taxon>
        <taxon>Spermatophyta</taxon>
        <taxon>Magnoliopsida</taxon>
        <taxon>eudicotyledons</taxon>
        <taxon>Gunneridae</taxon>
        <taxon>Pentapetalae</taxon>
        <taxon>asterids</taxon>
        <taxon>campanulids</taxon>
        <taxon>Apiales</taxon>
        <taxon>Apiaceae</taxon>
        <taxon>Apioideae</taxon>
        <taxon>apioid superclade</taxon>
        <taxon>Tordylieae</taxon>
        <taxon>Tordyliinae</taxon>
        <taxon>Heracleum</taxon>
    </lineage>
</organism>
<reference evidence="2" key="2">
    <citation type="submission" date="2023-05" db="EMBL/GenBank/DDBJ databases">
        <authorList>
            <person name="Schelkunov M.I."/>
        </authorList>
    </citation>
    <scope>NUCLEOTIDE SEQUENCE</scope>
    <source>
        <strain evidence="2">Hsosn_3</strain>
        <tissue evidence="2">Leaf</tissue>
    </source>
</reference>
<dbReference type="PANTHER" id="PTHR32278:SF11">
    <property type="entry name" value="F-BOX DOMAIN-CONTAINING PROTEIN"/>
    <property type="match status" value="1"/>
</dbReference>
<comment type="caution">
    <text evidence="2">The sequence shown here is derived from an EMBL/GenBank/DDBJ whole genome shotgun (WGS) entry which is preliminary data.</text>
</comment>
<dbReference type="Pfam" id="PF14299">
    <property type="entry name" value="PP2"/>
    <property type="match status" value="1"/>
</dbReference>